<protein>
    <submittedName>
        <fullName evidence="8">RagB/SusD family nutrient uptake outer membrane protein</fullName>
    </submittedName>
</protein>
<feature type="signal peptide" evidence="6">
    <location>
        <begin position="1"/>
        <end position="24"/>
    </location>
</feature>
<keyword evidence="9" id="KW-1185">Reference proteome</keyword>
<evidence type="ECO:0000259" key="7">
    <source>
        <dbReference type="Pfam" id="PF07980"/>
    </source>
</evidence>
<keyword evidence="4" id="KW-0472">Membrane</keyword>
<dbReference type="EMBL" id="JBHUMB010000014">
    <property type="protein sequence ID" value="MFD2744535.1"/>
    <property type="molecule type" value="Genomic_DNA"/>
</dbReference>
<dbReference type="Gene3D" id="1.25.40.390">
    <property type="match status" value="1"/>
</dbReference>
<dbReference type="InterPro" id="IPR011990">
    <property type="entry name" value="TPR-like_helical_dom_sf"/>
</dbReference>
<dbReference type="Pfam" id="PF07980">
    <property type="entry name" value="SusD_RagB"/>
    <property type="match status" value="1"/>
</dbReference>
<comment type="subcellular location">
    <subcellularLocation>
        <location evidence="1">Cell outer membrane</location>
    </subcellularLocation>
</comment>
<evidence type="ECO:0000313" key="8">
    <source>
        <dbReference type="EMBL" id="MFD2744535.1"/>
    </source>
</evidence>
<evidence type="ECO:0000256" key="3">
    <source>
        <dbReference type="ARBA" id="ARBA00022729"/>
    </source>
</evidence>
<evidence type="ECO:0000256" key="4">
    <source>
        <dbReference type="ARBA" id="ARBA00023136"/>
    </source>
</evidence>
<organism evidence="8 9">
    <name type="scientific">Sphingobacterium populi</name>
    <dbReference type="NCBI Taxonomy" id="1812824"/>
    <lineage>
        <taxon>Bacteria</taxon>
        <taxon>Pseudomonadati</taxon>
        <taxon>Bacteroidota</taxon>
        <taxon>Sphingobacteriia</taxon>
        <taxon>Sphingobacteriales</taxon>
        <taxon>Sphingobacteriaceae</taxon>
        <taxon>Sphingobacterium</taxon>
    </lineage>
</organism>
<evidence type="ECO:0000313" key="9">
    <source>
        <dbReference type="Proteomes" id="UP001597418"/>
    </source>
</evidence>
<name>A0ABW5UF39_9SPHI</name>
<dbReference type="RefSeq" id="WP_066752026.1">
    <property type="nucleotide sequence ID" value="NZ_JBHUMB010000014.1"/>
</dbReference>
<keyword evidence="3 6" id="KW-0732">Signal</keyword>
<dbReference type="PROSITE" id="PS51257">
    <property type="entry name" value="PROKAR_LIPOPROTEIN"/>
    <property type="match status" value="1"/>
</dbReference>
<evidence type="ECO:0000256" key="6">
    <source>
        <dbReference type="SAM" id="SignalP"/>
    </source>
</evidence>
<evidence type="ECO:0000256" key="5">
    <source>
        <dbReference type="ARBA" id="ARBA00023237"/>
    </source>
</evidence>
<dbReference type="SUPFAM" id="SSF48452">
    <property type="entry name" value="TPR-like"/>
    <property type="match status" value="1"/>
</dbReference>
<keyword evidence="5" id="KW-0998">Cell outer membrane</keyword>
<comment type="caution">
    <text evidence="8">The sequence shown here is derived from an EMBL/GenBank/DDBJ whole genome shotgun (WGS) entry which is preliminary data.</text>
</comment>
<sequence length="514" mass="57697">MKNIRLLPYSMLLLLAVVFTTSCDKILDDPLENEIIAGDTDYSQSADMILLVRGAYNELYNMQWETVPLIGIRGDDIDVGGLGDQPLLANIDSFRYDRNAWLLNSTWLNLYTDLIYFQGAIEEIQKYQDAGANAETAQQYIAEVKVMQGFEMLQLARMWGSILIPTSSAPSDLFNVELTNFNGVMEHISNLMDEAIPSLPDSRPNQRTDIRGGVTRHTALAIQAMANLEAGNYQAVADATGQIISSGMYSLSDDFYQLFKIPGKLNNENLLEYQYSDFGTATGTSNRFPWDFYGPGSWTPARAGAGQGWGFYEPSQKFIKFMLDRGETNRLETTVLFTPRGIEALQSDPEYAELPEFVDNTTREGDVFNNHPRYLFLSGKHYLPSTQLTQGRTAYGENKNMIVIRYAEILLMHAEALVSGASNSTMTADEAVNMVRSRANLTAISNVTLANVLDEKMAEFGAEWGVRFYDVVRHGQTEELSYGGRRYNPSTHRFYPYPLEQINLLPQLQGATQE</sequence>
<dbReference type="InterPro" id="IPR012944">
    <property type="entry name" value="SusD_RagB_dom"/>
</dbReference>
<reference evidence="9" key="1">
    <citation type="journal article" date="2019" name="Int. J. Syst. Evol. Microbiol.">
        <title>The Global Catalogue of Microorganisms (GCM) 10K type strain sequencing project: providing services to taxonomists for standard genome sequencing and annotation.</title>
        <authorList>
            <consortium name="The Broad Institute Genomics Platform"/>
            <consortium name="The Broad Institute Genome Sequencing Center for Infectious Disease"/>
            <person name="Wu L."/>
            <person name="Ma J."/>
        </authorList>
    </citation>
    <scope>NUCLEOTIDE SEQUENCE [LARGE SCALE GENOMIC DNA]</scope>
    <source>
        <strain evidence="9">KCTC 42247</strain>
    </source>
</reference>
<evidence type="ECO:0000256" key="2">
    <source>
        <dbReference type="ARBA" id="ARBA00006275"/>
    </source>
</evidence>
<proteinExistence type="inferred from homology"/>
<dbReference type="Proteomes" id="UP001597418">
    <property type="component" value="Unassembled WGS sequence"/>
</dbReference>
<feature type="domain" description="RagB/SusD" evidence="7">
    <location>
        <begin position="268"/>
        <end position="482"/>
    </location>
</feature>
<feature type="chain" id="PRO_5046283065" evidence="6">
    <location>
        <begin position="25"/>
        <end position="514"/>
    </location>
</feature>
<comment type="similarity">
    <text evidence="2">Belongs to the SusD family.</text>
</comment>
<accession>A0ABW5UF39</accession>
<evidence type="ECO:0000256" key="1">
    <source>
        <dbReference type="ARBA" id="ARBA00004442"/>
    </source>
</evidence>
<gene>
    <name evidence="8" type="ORF">ACFSQ6_14145</name>
</gene>